<evidence type="ECO:0000313" key="2">
    <source>
        <dbReference type="EMBL" id="KAJ7363732.1"/>
    </source>
</evidence>
<name>A0AAD7AMQ0_9AGAR</name>
<sequence length="100" mass="10772">MYAAPGVLNSVAGIIPTLVNVYNALHGELVEASKITVIVTVVSAVVCGGLTLLYSMVELKIVREAHNHQVGCERVGRHGERILEEIKRKVNVVEPETGIV</sequence>
<accession>A0AAD7AMQ0</accession>
<keyword evidence="1" id="KW-1133">Transmembrane helix</keyword>
<protein>
    <submittedName>
        <fullName evidence="2">Uncharacterized protein</fullName>
    </submittedName>
</protein>
<dbReference type="AlphaFoldDB" id="A0AAD7AMQ0"/>
<evidence type="ECO:0000313" key="3">
    <source>
        <dbReference type="Proteomes" id="UP001218218"/>
    </source>
</evidence>
<organism evidence="2 3">
    <name type="scientific">Mycena albidolilacea</name>
    <dbReference type="NCBI Taxonomy" id="1033008"/>
    <lineage>
        <taxon>Eukaryota</taxon>
        <taxon>Fungi</taxon>
        <taxon>Dikarya</taxon>
        <taxon>Basidiomycota</taxon>
        <taxon>Agaricomycotina</taxon>
        <taxon>Agaricomycetes</taxon>
        <taxon>Agaricomycetidae</taxon>
        <taxon>Agaricales</taxon>
        <taxon>Marasmiineae</taxon>
        <taxon>Mycenaceae</taxon>
        <taxon>Mycena</taxon>
    </lineage>
</organism>
<comment type="caution">
    <text evidence="2">The sequence shown here is derived from an EMBL/GenBank/DDBJ whole genome shotgun (WGS) entry which is preliminary data.</text>
</comment>
<dbReference type="EMBL" id="JARIHO010000003">
    <property type="protein sequence ID" value="KAJ7363732.1"/>
    <property type="molecule type" value="Genomic_DNA"/>
</dbReference>
<proteinExistence type="predicted"/>
<keyword evidence="1" id="KW-0472">Membrane</keyword>
<feature type="transmembrane region" description="Helical" evidence="1">
    <location>
        <begin position="35"/>
        <end position="57"/>
    </location>
</feature>
<reference evidence="2" key="1">
    <citation type="submission" date="2023-03" db="EMBL/GenBank/DDBJ databases">
        <title>Massive genome expansion in bonnet fungi (Mycena s.s.) driven by repeated elements and novel gene families across ecological guilds.</title>
        <authorList>
            <consortium name="Lawrence Berkeley National Laboratory"/>
            <person name="Harder C.B."/>
            <person name="Miyauchi S."/>
            <person name="Viragh M."/>
            <person name="Kuo A."/>
            <person name="Thoen E."/>
            <person name="Andreopoulos B."/>
            <person name="Lu D."/>
            <person name="Skrede I."/>
            <person name="Drula E."/>
            <person name="Henrissat B."/>
            <person name="Morin E."/>
            <person name="Kohler A."/>
            <person name="Barry K."/>
            <person name="LaButti K."/>
            <person name="Morin E."/>
            <person name="Salamov A."/>
            <person name="Lipzen A."/>
            <person name="Mereny Z."/>
            <person name="Hegedus B."/>
            <person name="Baldrian P."/>
            <person name="Stursova M."/>
            <person name="Weitz H."/>
            <person name="Taylor A."/>
            <person name="Grigoriev I.V."/>
            <person name="Nagy L.G."/>
            <person name="Martin F."/>
            <person name="Kauserud H."/>
        </authorList>
    </citation>
    <scope>NUCLEOTIDE SEQUENCE</scope>
    <source>
        <strain evidence="2">CBHHK002</strain>
    </source>
</reference>
<keyword evidence="3" id="KW-1185">Reference proteome</keyword>
<evidence type="ECO:0000256" key="1">
    <source>
        <dbReference type="SAM" id="Phobius"/>
    </source>
</evidence>
<keyword evidence="1" id="KW-0812">Transmembrane</keyword>
<dbReference type="Proteomes" id="UP001218218">
    <property type="component" value="Unassembled WGS sequence"/>
</dbReference>
<gene>
    <name evidence="2" type="ORF">DFH08DRAFT_798211</name>
</gene>